<evidence type="ECO:0000313" key="2">
    <source>
        <dbReference type="WBParaSite" id="RSKR_0000216600.1"/>
    </source>
</evidence>
<evidence type="ECO:0000313" key="1">
    <source>
        <dbReference type="Proteomes" id="UP000095286"/>
    </source>
</evidence>
<accession>A0AC35TN33</accession>
<name>A0AC35TN33_9BILA</name>
<protein>
    <submittedName>
        <fullName evidence="2">Tr-type G domain-containing protein</fullName>
    </submittedName>
</protein>
<dbReference type="WBParaSite" id="RSKR_0000216600.1">
    <property type="protein sequence ID" value="RSKR_0000216600.1"/>
    <property type="gene ID" value="RSKR_0000216600"/>
</dbReference>
<reference evidence="2" key="1">
    <citation type="submission" date="2016-11" db="UniProtKB">
        <authorList>
            <consortium name="WormBaseParasite"/>
        </authorList>
    </citation>
    <scope>IDENTIFICATION</scope>
    <source>
        <strain evidence="2">KR3021</strain>
    </source>
</reference>
<proteinExistence type="predicted"/>
<organism evidence="1 2">
    <name type="scientific">Rhabditophanes sp. KR3021</name>
    <dbReference type="NCBI Taxonomy" id="114890"/>
    <lineage>
        <taxon>Eukaryota</taxon>
        <taxon>Metazoa</taxon>
        <taxon>Ecdysozoa</taxon>
        <taxon>Nematoda</taxon>
        <taxon>Chromadorea</taxon>
        <taxon>Rhabditida</taxon>
        <taxon>Tylenchina</taxon>
        <taxon>Panagrolaimomorpha</taxon>
        <taxon>Strongyloidoidea</taxon>
        <taxon>Alloionematidae</taxon>
        <taxon>Rhabditophanes</taxon>
    </lineage>
</organism>
<sequence>MANYTKYALEDYDDYDEDDDYSDQDTPVIAAKTVNKPVQKAPVKTPANMDVLNSKLGKTKIHDVAQQKVVITEDPGVARKRHDSESHAADLNQLFINRKKEMLKCKIKKETKSRPKSEKDIINIVIAGDVDSGKSTTMGHLLYLSGKVDERTHKKNLAEATNKGKASFAFAWLLDANEEERDRGVTMGVGKASFDTQNKRVIILDAPGHKDFIPNMISGAAQGDAAILVLNSTIGEFEKGISIGGQTTEHSYLLANLGIKHLIVAANKLDTVNWSKERFNDVSEMLMDSLKESNISFTSVTFIPISGLKGINLHSKAPNNHPLRKWYNGDCIFEAIDKIRNPESHKSNKLRVVISSIIGVTDKSITASCKIISGHLEAGMQVYIIPSIHPCKIKCVDSDEFLSGSGTYYAGDQVVATIVGKLDEIQMSAGLSLCSGGEDALVPVSKFVAKIVLSGVKIPIISGVKVEIFSHSLWAPCTIKKLYATMEPNSYIVKAKSPRLLRPHDSALVEIETEFPVNLEPFKLCEAFGRFTLRHNGETIGSGIVELTD</sequence>
<dbReference type="Proteomes" id="UP000095286">
    <property type="component" value="Unplaced"/>
</dbReference>